<evidence type="ECO:0000256" key="1">
    <source>
        <dbReference type="SAM" id="Phobius"/>
    </source>
</evidence>
<keyword evidence="1" id="KW-0812">Transmembrane</keyword>
<keyword evidence="1" id="KW-1133">Transmembrane helix</keyword>
<dbReference type="RefSeq" id="WP_027096891.1">
    <property type="nucleotide sequence ID" value="NZ_CABHIH010000002.1"/>
</dbReference>
<dbReference type="InterPro" id="IPR003583">
    <property type="entry name" value="Hlx-hairpin-Hlx_DNA-bd_motif"/>
</dbReference>
<feature type="domain" description="Helix-hairpin-helix DNA-binding motif class 1" evidence="2">
    <location>
        <begin position="173"/>
        <end position="192"/>
    </location>
</feature>
<dbReference type="GO" id="GO:0003677">
    <property type="term" value="F:DNA binding"/>
    <property type="evidence" value="ECO:0007669"/>
    <property type="project" value="InterPro"/>
</dbReference>
<evidence type="ECO:0000313" key="3">
    <source>
        <dbReference type="EMBL" id="OBY10807.1"/>
    </source>
</evidence>
<accession>A0A173Y357</accession>
<keyword evidence="1" id="KW-0472">Membrane</keyword>
<name>A0A173Y357_9CLOT</name>
<dbReference type="InterPro" id="IPR051675">
    <property type="entry name" value="Endo/Exo/Phosphatase_dom_1"/>
</dbReference>
<dbReference type="SMART" id="SM00278">
    <property type="entry name" value="HhH1"/>
    <property type="match status" value="2"/>
</dbReference>
<comment type="caution">
    <text evidence="3">The sequence shown here is derived from an EMBL/GenBank/DDBJ whole genome shotgun (WGS) entry which is preliminary data.</text>
</comment>
<feature type="transmembrane region" description="Helical" evidence="1">
    <location>
        <begin position="6"/>
        <end position="26"/>
    </location>
</feature>
<evidence type="ECO:0000259" key="2">
    <source>
        <dbReference type="SMART" id="SM00278"/>
    </source>
</evidence>
<dbReference type="Gene3D" id="1.10.150.310">
    <property type="entry name" value="Tex RuvX-like domain-like"/>
    <property type="match status" value="1"/>
</dbReference>
<gene>
    <name evidence="3" type="ORF">CP373A1_09895</name>
</gene>
<dbReference type="Pfam" id="PF12836">
    <property type="entry name" value="HHH_3"/>
    <property type="match status" value="1"/>
</dbReference>
<dbReference type="AlphaFoldDB" id="A0A173Y357"/>
<feature type="domain" description="Helix-hairpin-helix DNA-binding motif class 1" evidence="2">
    <location>
        <begin position="143"/>
        <end position="162"/>
    </location>
</feature>
<sequence>MKKKYTAVGIITIVVMVSFYALFTYVKSGKDQLKKNETESMFVEEDEGEAIELKNKQIVVDVKGGVKRPNIYRLDEGSIVEDAIKIAGGTTSEADLIKINRAEKLSDNQEVIIPIKGQDESESFVSSASSSSGKVNINTANETELDSLPGIGPAKAVEIIKYREENGKFKSIEEIKNIKGIGEASFEKLKDSIKV</sequence>
<proteinExistence type="predicted"/>
<dbReference type="OrthoDB" id="9790239at2"/>
<dbReference type="Proteomes" id="UP000092714">
    <property type="component" value="Unassembled WGS sequence"/>
</dbReference>
<dbReference type="InterPro" id="IPR019554">
    <property type="entry name" value="Soluble_ligand-bd"/>
</dbReference>
<organism evidence="3 4">
    <name type="scientific">Clostridium paraputrificum</name>
    <dbReference type="NCBI Taxonomy" id="29363"/>
    <lineage>
        <taxon>Bacteria</taxon>
        <taxon>Bacillati</taxon>
        <taxon>Bacillota</taxon>
        <taxon>Clostridia</taxon>
        <taxon>Eubacteriales</taxon>
        <taxon>Clostridiaceae</taxon>
        <taxon>Clostridium</taxon>
    </lineage>
</organism>
<evidence type="ECO:0000313" key="4">
    <source>
        <dbReference type="Proteomes" id="UP000092714"/>
    </source>
</evidence>
<reference evidence="3 4" key="1">
    <citation type="submission" date="2016-06" db="EMBL/GenBank/DDBJ databases">
        <authorList>
            <person name="Kjaerup R.B."/>
            <person name="Dalgaard T.S."/>
            <person name="Juul-Madsen H.R."/>
        </authorList>
    </citation>
    <scope>NUCLEOTIDE SEQUENCE [LARGE SCALE GENOMIC DNA]</scope>
    <source>
        <strain evidence="3 4">373-A1</strain>
    </source>
</reference>
<dbReference type="InterPro" id="IPR004509">
    <property type="entry name" value="Competence_ComEA_HhH"/>
</dbReference>
<keyword evidence="4" id="KW-1185">Reference proteome</keyword>
<dbReference type="SUPFAM" id="SSF47781">
    <property type="entry name" value="RuvA domain 2-like"/>
    <property type="match status" value="1"/>
</dbReference>
<dbReference type="EMBL" id="MAPZ01000019">
    <property type="protein sequence ID" value="OBY10807.1"/>
    <property type="molecule type" value="Genomic_DNA"/>
</dbReference>
<dbReference type="GO" id="GO:0015627">
    <property type="term" value="C:type II protein secretion system complex"/>
    <property type="evidence" value="ECO:0007669"/>
    <property type="project" value="TreeGrafter"/>
</dbReference>
<dbReference type="InterPro" id="IPR010994">
    <property type="entry name" value="RuvA_2-like"/>
</dbReference>
<protein>
    <recommendedName>
        <fullName evidence="2">Helix-hairpin-helix DNA-binding motif class 1 domain-containing protein</fullName>
    </recommendedName>
</protein>
<dbReference type="eggNOG" id="COG1555">
    <property type="taxonomic scope" value="Bacteria"/>
</dbReference>
<dbReference type="GeneID" id="42774728"/>
<dbReference type="Pfam" id="PF10531">
    <property type="entry name" value="SLBB"/>
    <property type="match status" value="1"/>
</dbReference>
<dbReference type="NCBIfam" id="TIGR00426">
    <property type="entry name" value="competence protein ComEA helix-hairpin-helix repeat region"/>
    <property type="match status" value="1"/>
</dbReference>
<dbReference type="PANTHER" id="PTHR21180">
    <property type="entry name" value="ENDONUCLEASE/EXONUCLEASE/PHOSPHATASE FAMILY DOMAIN-CONTAINING PROTEIN 1"/>
    <property type="match status" value="1"/>
</dbReference>
<dbReference type="PANTHER" id="PTHR21180:SF32">
    <property type="entry name" value="ENDONUCLEASE_EXONUCLEASE_PHOSPHATASE FAMILY DOMAIN-CONTAINING PROTEIN 1"/>
    <property type="match status" value="1"/>
</dbReference>
<dbReference type="GO" id="GO:0015628">
    <property type="term" value="P:protein secretion by the type II secretion system"/>
    <property type="evidence" value="ECO:0007669"/>
    <property type="project" value="TreeGrafter"/>
</dbReference>
<dbReference type="GO" id="GO:0006281">
    <property type="term" value="P:DNA repair"/>
    <property type="evidence" value="ECO:0007669"/>
    <property type="project" value="InterPro"/>
</dbReference>
<dbReference type="Gene3D" id="3.10.560.10">
    <property type="entry name" value="Outer membrane lipoprotein wza domain like"/>
    <property type="match status" value="1"/>
</dbReference>